<dbReference type="AlphaFoldDB" id="A0A2H5F276"/>
<organism evidence="2 3">
    <name type="scientific">Paracoccus zhejiangensis</name>
    <dbReference type="NCBI Taxonomy" id="1077935"/>
    <lineage>
        <taxon>Bacteria</taxon>
        <taxon>Pseudomonadati</taxon>
        <taxon>Pseudomonadota</taxon>
        <taxon>Alphaproteobacteria</taxon>
        <taxon>Rhodobacterales</taxon>
        <taxon>Paracoccaceae</taxon>
        <taxon>Paracoccus</taxon>
    </lineage>
</organism>
<keyword evidence="3" id="KW-1185">Reference proteome</keyword>
<keyword evidence="1" id="KW-1133">Transmembrane helix</keyword>
<protein>
    <submittedName>
        <fullName evidence="2">Uncharacterized protein</fullName>
    </submittedName>
</protein>
<feature type="transmembrane region" description="Helical" evidence="1">
    <location>
        <begin position="32"/>
        <end position="51"/>
    </location>
</feature>
<keyword evidence="1" id="KW-0472">Membrane</keyword>
<reference evidence="2 3" key="1">
    <citation type="journal article" date="2013" name="Antonie Van Leeuwenhoek">
        <title>Paracoccus zhejiangensis sp. nov., isolated from activated sludge in wastewater-treatment system.</title>
        <authorList>
            <person name="Wu Z.G."/>
            <person name="Zhang D.F."/>
            <person name="Liu Y.L."/>
            <person name="Wang F."/>
            <person name="Jiang X."/>
            <person name="Li C."/>
            <person name="Li S.P."/>
            <person name="Hong Q."/>
            <person name="Li W.J."/>
        </authorList>
    </citation>
    <scope>NUCLEOTIDE SEQUENCE [LARGE SCALE GENOMIC DNA]</scope>
    <source>
        <strain evidence="2 3">J6</strain>
    </source>
</reference>
<name>A0A2H5F276_9RHOB</name>
<gene>
    <name evidence="2" type="ORF">CX676_17000</name>
</gene>
<dbReference type="OrthoDB" id="7776983at2"/>
<evidence type="ECO:0000256" key="1">
    <source>
        <dbReference type="SAM" id="Phobius"/>
    </source>
</evidence>
<dbReference type="EMBL" id="CP025430">
    <property type="protein sequence ID" value="AUH65636.1"/>
    <property type="molecule type" value="Genomic_DNA"/>
</dbReference>
<feature type="transmembrane region" description="Helical" evidence="1">
    <location>
        <begin position="6"/>
        <end position="25"/>
    </location>
</feature>
<evidence type="ECO:0000313" key="2">
    <source>
        <dbReference type="EMBL" id="AUH65636.1"/>
    </source>
</evidence>
<dbReference type="KEGG" id="pzh:CX676_17000"/>
<accession>A0A2H5F276</accession>
<proteinExistence type="predicted"/>
<sequence length="78" mass="8006">MSDLLLLGGVVLCALSVILAVIQLIRMEPPRVAAILLCLGIAVMFAGAHLAPGPFQLGDFAGAWDRLQGGEPAAVPAQ</sequence>
<keyword evidence="1" id="KW-0812">Transmembrane</keyword>
<dbReference type="Proteomes" id="UP000234530">
    <property type="component" value="Chromosome"/>
</dbReference>
<dbReference type="RefSeq" id="WP_101753609.1">
    <property type="nucleotide sequence ID" value="NZ_CP025430.1"/>
</dbReference>
<evidence type="ECO:0000313" key="3">
    <source>
        <dbReference type="Proteomes" id="UP000234530"/>
    </source>
</evidence>